<gene>
    <name evidence="4" type="ORF">BRAFLDRAFT_95132</name>
</gene>
<evidence type="ECO:0000256" key="1">
    <source>
        <dbReference type="ARBA" id="ARBA00022734"/>
    </source>
</evidence>
<feature type="region of interest" description="Disordered" evidence="2">
    <location>
        <begin position="129"/>
        <end position="212"/>
    </location>
</feature>
<feature type="compositionally biased region" description="Polar residues" evidence="2">
    <location>
        <begin position="149"/>
        <end position="179"/>
    </location>
</feature>
<protein>
    <submittedName>
        <fullName evidence="4">Uncharacterized protein</fullName>
    </submittedName>
</protein>
<keyword evidence="3" id="KW-1133">Transmembrane helix</keyword>
<evidence type="ECO:0000256" key="2">
    <source>
        <dbReference type="SAM" id="MobiDB-lite"/>
    </source>
</evidence>
<dbReference type="PANTHER" id="PTHR22799:SF6">
    <property type="entry name" value="C-TYPE LECTIN DOMAIN FAMILY 4 MEMBER M-LIKE"/>
    <property type="match status" value="1"/>
</dbReference>
<dbReference type="AlphaFoldDB" id="C3YSW6"/>
<name>C3YSW6_BRAFL</name>
<dbReference type="EMBL" id="GG666550">
    <property type="protein sequence ID" value="EEN56630.1"/>
    <property type="molecule type" value="Genomic_DNA"/>
</dbReference>
<accession>C3YSW6</accession>
<dbReference type="InParanoid" id="C3YSW6"/>
<proteinExistence type="predicted"/>
<feature type="compositionally biased region" description="Basic and acidic residues" evidence="2">
    <location>
        <begin position="180"/>
        <end position="192"/>
    </location>
</feature>
<dbReference type="InterPro" id="IPR051663">
    <property type="entry name" value="CLec_Tetranectin-domain"/>
</dbReference>
<feature type="region of interest" description="Disordered" evidence="2">
    <location>
        <begin position="1"/>
        <end position="96"/>
    </location>
</feature>
<keyword evidence="3" id="KW-0472">Membrane</keyword>
<dbReference type="GO" id="GO:0030246">
    <property type="term" value="F:carbohydrate binding"/>
    <property type="evidence" value="ECO:0007669"/>
    <property type="project" value="UniProtKB-KW"/>
</dbReference>
<feature type="compositionally biased region" description="Polar residues" evidence="2">
    <location>
        <begin position="10"/>
        <end position="22"/>
    </location>
</feature>
<organism>
    <name type="scientific">Branchiostoma floridae</name>
    <name type="common">Florida lancelet</name>
    <name type="synonym">Amphioxus</name>
    <dbReference type="NCBI Taxonomy" id="7739"/>
    <lineage>
        <taxon>Eukaryota</taxon>
        <taxon>Metazoa</taxon>
        <taxon>Chordata</taxon>
        <taxon>Cephalochordata</taxon>
        <taxon>Leptocardii</taxon>
        <taxon>Amphioxiformes</taxon>
        <taxon>Branchiostomatidae</taxon>
        <taxon>Branchiostoma</taxon>
    </lineage>
</organism>
<feature type="transmembrane region" description="Helical" evidence="3">
    <location>
        <begin position="259"/>
        <end position="283"/>
    </location>
</feature>
<keyword evidence="1" id="KW-0430">Lectin</keyword>
<evidence type="ECO:0000313" key="4">
    <source>
        <dbReference type="EMBL" id="EEN56630.1"/>
    </source>
</evidence>
<sequence>MPYKGKAATHSGQGKDTIQPKNDTYMCHALAGLDKPENSTEAPALSGGGGSMCESPHPPNESSVHINPLLCEQMDNPVYGHDLEGEGTDPDTDLRPASMQPYAVRYQEEGADADKDHRPASVDPYAVRYQDEDAADDNSLSREMEAAGTSGNDAGTSRNDAGTSRNDASTFGNDTVTSRNDTDTSMPRRNDRNMSGTRKPRNAQGAAGGTTPMQQTDWQALADAAASIPNPMYASRTDRMSPAGVSGRCALCIFIRSQLIYMAAGIAVLLSIIAMGLALLAFINNEEMSELNTTVDTLKRDQDDMRQLPTTVHALKLDLDKERSRTVPASEQHLDKTSKTTVHMGSLGFLRLVILVAQHLNDAERDYNGQNPYTQDDVRKEKLHRIWTASENEATIAGTACPNRRPRGPSREPTDGRRHINTQYAEWPMPFHPAHRYNDTYSDWFKSFHPCHGSSPTTARVKTASPQTSSVVTTMVTYYCWRRWKEEDETMERVVAEMLVSAKKGRECSSLALPTQENQISFCLDDEVPKRRTDRERERQCVTTFDEDMRSIVRGIRCCFLIIRHQKIHPVILLDTTSGLCPSKNIDTLTWNAYCIQS</sequence>
<evidence type="ECO:0000256" key="3">
    <source>
        <dbReference type="SAM" id="Phobius"/>
    </source>
</evidence>
<keyword evidence="3" id="KW-0812">Transmembrane</keyword>
<dbReference type="PANTHER" id="PTHR22799">
    <property type="entry name" value="TETRANECTIN-RELATED"/>
    <property type="match status" value="1"/>
</dbReference>
<reference evidence="4" key="1">
    <citation type="journal article" date="2008" name="Nature">
        <title>The amphioxus genome and the evolution of the chordate karyotype.</title>
        <authorList>
            <consortium name="US DOE Joint Genome Institute (JGI-PGF)"/>
            <person name="Putnam N.H."/>
            <person name="Butts T."/>
            <person name="Ferrier D.E.K."/>
            <person name="Furlong R.F."/>
            <person name="Hellsten U."/>
            <person name="Kawashima T."/>
            <person name="Robinson-Rechavi M."/>
            <person name="Shoguchi E."/>
            <person name="Terry A."/>
            <person name="Yu J.-K."/>
            <person name="Benito-Gutierrez E.L."/>
            <person name="Dubchak I."/>
            <person name="Garcia-Fernandez J."/>
            <person name="Gibson-Brown J.J."/>
            <person name="Grigoriev I.V."/>
            <person name="Horton A.C."/>
            <person name="de Jong P.J."/>
            <person name="Jurka J."/>
            <person name="Kapitonov V.V."/>
            <person name="Kohara Y."/>
            <person name="Kuroki Y."/>
            <person name="Lindquist E."/>
            <person name="Lucas S."/>
            <person name="Osoegawa K."/>
            <person name="Pennacchio L.A."/>
            <person name="Salamov A.A."/>
            <person name="Satou Y."/>
            <person name="Sauka-Spengler T."/>
            <person name="Schmutz J."/>
            <person name="Shin-I T."/>
            <person name="Toyoda A."/>
            <person name="Bronner-Fraser M."/>
            <person name="Fujiyama A."/>
            <person name="Holland L.Z."/>
            <person name="Holland P.W.H."/>
            <person name="Satoh N."/>
            <person name="Rokhsar D.S."/>
        </authorList>
    </citation>
    <scope>NUCLEOTIDE SEQUENCE [LARGE SCALE GENOMIC DNA]</scope>
    <source>
        <strain evidence="4">S238N-H82</strain>
        <tissue evidence="4">Testes</tissue>
    </source>
</reference>